<dbReference type="eggNOG" id="COG0658">
    <property type="taxonomic scope" value="Bacteria"/>
</dbReference>
<evidence type="ECO:0000313" key="9">
    <source>
        <dbReference type="Proteomes" id="UP000182126"/>
    </source>
</evidence>
<evidence type="ECO:0000256" key="6">
    <source>
        <dbReference type="SAM" id="Phobius"/>
    </source>
</evidence>
<comment type="subcellular location">
    <subcellularLocation>
        <location evidence="1">Cell membrane</location>
        <topology evidence="1">Multi-pass membrane protein</topology>
    </subcellularLocation>
</comment>
<dbReference type="GO" id="GO:0005886">
    <property type="term" value="C:plasma membrane"/>
    <property type="evidence" value="ECO:0007669"/>
    <property type="project" value="UniProtKB-SubCell"/>
</dbReference>
<sequence length="781" mass="78145">MTRDLRLLPVAVGAWGVALVCVFVPGAAAWVAGGCLAAAGIIGAALAIRRRAVATIGGLVIVVLATAAAVAFTVFAQSAGRDAVHAWGGRAVEAVGEVSSSASVGRDGRLWMDVQLSGIGAPGAVAPAAGPVRIGIEEGEGFVLGAQVRVTGESAETDAGERAALVVFVAAGTVERSAPGVFGFAADLRRSFVERATRLPEPGAGLLPGLAVGDTTAVPAAVDADMRTSGLSHLTAVSGANCAIVVAAVFGIVALSGGTRALRVVLAALALAAFVVLVTPEPSVIRAATMAAAGMLSILVGRPSAGAGILALCVAVLLVADPWLASAPGFALSAVASGALILLAPALANGIGRWLPGPLALAIAVPLAAQLACAPVIALFAEQQSLVSVVANLLAEPAAPIATVIGLLACLAAPLPPVADLLAACAWLPSAWIATVAHVTSGLPGAQVLLPAGLGSAALVALVSVAIAIVCCRGRPRPDVVTVRSRPRGTSTSGGVLTIVRCVAAGVLIVVASVGTSRALVDGPLAPLVTPHGWAIAACDVGQGDAILVRSQDAIALIDTGPDPAALDACLRSLSVDRIDLLVLTHFDADHVGGAAVLEGRVDTVLHGPPADGTDARVLDDLARAGAALRAAGAGDRGALGEASWRVLWPRKGSVAFPSGNDASVVTEFAGGGVPRALFLGDLSAVPQRALFRGTPLTRYDVVKVAHHGSADQEPALYEALQPSVALITVGAGNDYGHPRRETLEMLSALGAHVYRTDHDGRTLLGIEDHALRVWTDVAPP</sequence>
<evidence type="ECO:0000256" key="2">
    <source>
        <dbReference type="ARBA" id="ARBA00022475"/>
    </source>
</evidence>
<dbReference type="InterPro" id="IPR052159">
    <property type="entry name" value="Competence_DNA_uptake"/>
</dbReference>
<feature type="transmembrane region" description="Helical" evidence="6">
    <location>
        <begin position="7"/>
        <end position="25"/>
    </location>
</feature>
<evidence type="ECO:0000256" key="4">
    <source>
        <dbReference type="ARBA" id="ARBA00022989"/>
    </source>
</evidence>
<dbReference type="EMBL" id="LT629770">
    <property type="protein sequence ID" value="SDR90460.1"/>
    <property type="molecule type" value="Genomic_DNA"/>
</dbReference>
<dbReference type="Proteomes" id="UP000182126">
    <property type="component" value="Chromosome I"/>
</dbReference>
<feature type="transmembrane region" description="Helical" evidence="6">
    <location>
        <begin position="234"/>
        <end position="254"/>
    </location>
</feature>
<dbReference type="GeneID" id="36300383"/>
<proteinExistence type="predicted"/>
<evidence type="ECO:0000259" key="7">
    <source>
        <dbReference type="SMART" id="SM00849"/>
    </source>
</evidence>
<dbReference type="InterPro" id="IPR001279">
    <property type="entry name" value="Metallo-B-lactamas"/>
</dbReference>
<keyword evidence="3 6" id="KW-0812">Transmembrane</keyword>
<dbReference type="InterPro" id="IPR035681">
    <property type="entry name" value="ComA-like_MBL"/>
</dbReference>
<keyword evidence="2" id="KW-1003">Cell membrane</keyword>
<feature type="domain" description="Metallo-beta-lactamase" evidence="7">
    <location>
        <begin position="543"/>
        <end position="721"/>
    </location>
</feature>
<dbReference type="eggNOG" id="COG2333">
    <property type="taxonomic scope" value="Bacteria"/>
</dbReference>
<feature type="transmembrane region" description="Helical" evidence="6">
    <location>
        <begin position="31"/>
        <end position="48"/>
    </location>
</feature>
<organism evidence="8 9">
    <name type="scientific">Microbacterium paraoxydans</name>
    <dbReference type="NCBI Taxonomy" id="199592"/>
    <lineage>
        <taxon>Bacteria</taxon>
        <taxon>Bacillati</taxon>
        <taxon>Actinomycetota</taxon>
        <taxon>Actinomycetes</taxon>
        <taxon>Micrococcales</taxon>
        <taxon>Microbacteriaceae</taxon>
        <taxon>Microbacterium</taxon>
    </lineage>
</organism>
<feature type="transmembrane region" description="Helical" evidence="6">
    <location>
        <begin position="359"/>
        <end position="381"/>
    </location>
</feature>
<dbReference type="PROSITE" id="PS51257">
    <property type="entry name" value="PROKAR_LIPOPROTEIN"/>
    <property type="match status" value="1"/>
</dbReference>
<evidence type="ECO:0000256" key="3">
    <source>
        <dbReference type="ARBA" id="ARBA00022692"/>
    </source>
</evidence>
<dbReference type="AlphaFoldDB" id="A0A1H1MUV0"/>
<dbReference type="RefSeq" id="WP_231919625.1">
    <property type="nucleotide sequence ID" value="NZ_LT629770.1"/>
</dbReference>
<dbReference type="Pfam" id="PF03772">
    <property type="entry name" value="Competence"/>
    <property type="match status" value="1"/>
</dbReference>
<evidence type="ECO:0000256" key="1">
    <source>
        <dbReference type="ARBA" id="ARBA00004651"/>
    </source>
</evidence>
<dbReference type="CDD" id="cd07731">
    <property type="entry name" value="ComA-like_MBL-fold"/>
    <property type="match status" value="1"/>
</dbReference>
<feature type="transmembrane region" description="Helical" evidence="6">
    <location>
        <begin position="55"/>
        <end position="76"/>
    </location>
</feature>
<feature type="transmembrane region" description="Helical" evidence="6">
    <location>
        <begin position="493"/>
        <end position="515"/>
    </location>
</feature>
<dbReference type="PANTHER" id="PTHR30619:SF1">
    <property type="entry name" value="RECOMBINATION PROTEIN 2"/>
    <property type="match status" value="1"/>
</dbReference>
<protein>
    <submittedName>
        <fullName evidence="8">Competence protein ComEC</fullName>
    </submittedName>
</protein>
<dbReference type="SMART" id="SM00849">
    <property type="entry name" value="Lactamase_B"/>
    <property type="match status" value="1"/>
</dbReference>
<dbReference type="SUPFAM" id="SSF56281">
    <property type="entry name" value="Metallo-hydrolase/oxidoreductase"/>
    <property type="match status" value="1"/>
</dbReference>
<evidence type="ECO:0000256" key="5">
    <source>
        <dbReference type="ARBA" id="ARBA00023136"/>
    </source>
</evidence>
<accession>A0A1H1MUV0</accession>
<feature type="transmembrane region" description="Helical" evidence="6">
    <location>
        <begin position="452"/>
        <end position="472"/>
    </location>
</feature>
<feature type="transmembrane region" description="Helical" evidence="6">
    <location>
        <begin position="307"/>
        <end position="324"/>
    </location>
</feature>
<feature type="transmembrane region" description="Helical" evidence="6">
    <location>
        <begin position="261"/>
        <end position="278"/>
    </location>
</feature>
<evidence type="ECO:0000313" key="8">
    <source>
        <dbReference type="EMBL" id="SDR90460.1"/>
    </source>
</evidence>
<keyword evidence="4 6" id="KW-1133">Transmembrane helix</keyword>
<feature type="transmembrane region" description="Helical" evidence="6">
    <location>
        <begin position="421"/>
        <end position="440"/>
    </location>
</feature>
<dbReference type="InterPro" id="IPR004477">
    <property type="entry name" value="ComEC_N"/>
</dbReference>
<name>A0A1H1MUV0_9MICO</name>
<gene>
    <name evidence="8" type="ORF">SAMN04489809_0627</name>
</gene>
<reference evidence="8 9" key="1">
    <citation type="submission" date="2016-10" db="EMBL/GenBank/DDBJ databases">
        <authorList>
            <person name="de Groot N.N."/>
        </authorList>
    </citation>
    <scope>NUCLEOTIDE SEQUENCE [LARGE SCALE GENOMIC DNA]</scope>
    <source>
        <strain evidence="8 9">DSM 15019</strain>
    </source>
</reference>
<keyword evidence="5 6" id="KW-0472">Membrane</keyword>
<dbReference type="Gene3D" id="3.60.15.10">
    <property type="entry name" value="Ribonuclease Z/Hydroxyacylglutathione hydrolase-like"/>
    <property type="match status" value="1"/>
</dbReference>
<dbReference type="Pfam" id="PF00753">
    <property type="entry name" value="Lactamase_B"/>
    <property type="match status" value="1"/>
</dbReference>
<dbReference type="PANTHER" id="PTHR30619">
    <property type="entry name" value="DNA INTERNALIZATION/COMPETENCE PROTEIN COMEC/REC2"/>
    <property type="match status" value="1"/>
</dbReference>
<dbReference type="InterPro" id="IPR036866">
    <property type="entry name" value="RibonucZ/Hydroxyglut_hydro"/>
</dbReference>
<feature type="transmembrane region" description="Helical" evidence="6">
    <location>
        <begin position="330"/>
        <end position="347"/>
    </location>
</feature>
<feature type="transmembrane region" description="Helical" evidence="6">
    <location>
        <begin position="393"/>
        <end position="414"/>
    </location>
</feature>
<dbReference type="NCBIfam" id="TIGR00360">
    <property type="entry name" value="ComEC_N-term"/>
    <property type="match status" value="1"/>
</dbReference>